<reference evidence="2 3" key="1">
    <citation type="submission" date="2016-12" db="EMBL/GenBank/DDBJ databases">
        <title>The genomes of Aspergillus section Nigri reveals drivers in fungal speciation.</title>
        <authorList>
            <consortium name="DOE Joint Genome Institute"/>
            <person name="Vesth T.C."/>
            <person name="Nybo J."/>
            <person name="Theobald S."/>
            <person name="Brandl J."/>
            <person name="Frisvad J.C."/>
            <person name="Nielsen K.F."/>
            <person name="Lyhne E.K."/>
            <person name="Kogle M.E."/>
            <person name="Kuo A."/>
            <person name="Riley R."/>
            <person name="Clum A."/>
            <person name="Nolan M."/>
            <person name="Lipzen A."/>
            <person name="Salamov A."/>
            <person name="Henrissat B."/>
            <person name="Wiebenga A."/>
            <person name="De Vries R.P."/>
            <person name="Grigoriev I.V."/>
            <person name="Mortensen U.H."/>
            <person name="Andersen M.R."/>
            <person name="Baker S.E."/>
        </authorList>
    </citation>
    <scope>NUCLEOTIDE SEQUENCE [LARGE SCALE GENOMIC DNA]</scope>
    <source>
        <strain evidence="2 3">CBS 115572</strain>
    </source>
</reference>
<dbReference type="SUPFAM" id="SSF56112">
    <property type="entry name" value="Protein kinase-like (PK-like)"/>
    <property type="match status" value="1"/>
</dbReference>
<dbReference type="AlphaFoldDB" id="A0A317WLI2"/>
<evidence type="ECO:0000259" key="1">
    <source>
        <dbReference type="PROSITE" id="PS50011"/>
    </source>
</evidence>
<evidence type="ECO:0000313" key="2">
    <source>
        <dbReference type="EMBL" id="PWY87253.1"/>
    </source>
</evidence>
<dbReference type="InterPro" id="IPR000719">
    <property type="entry name" value="Prot_kinase_dom"/>
</dbReference>
<dbReference type="EMBL" id="MSFK01000014">
    <property type="protein sequence ID" value="PWY87253.1"/>
    <property type="molecule type" value="Genomic_DNA"/>
</dbReference>
<keyword evidence="3" id="KW-1185">Reference proteome</keyword>
<dbReference type="RefSeq" id="XP_025467461.1">
    <property type="nucleotide sequence ID" value="XM_025611762.1"/>
</dbReference>
<dbReference type="Proteomes" id="UP000246702">
    <property type="component" value="Unassembled WGS sequence"/>
</dbReference>
<feature type="domain" description="Protein kinase" evidence="1">
    <location>
        <begin position="20"/>
        <end position="277"/>
    </location>
</feature>
<dbReference type="GO" id="GO:0004672">
    <property type="term" value="F:protein kinase activity"/>
    <property type="evidence" value="ECO:0007669"/>
    <property type="project" value="InterPro"/>
</dbReference>
<proteinExistence type="predicted"/>
<dbReference type="GeneID" id="37113905"/>
<dbReference type="Gene3D" id="1.10.510.10">
    <property type="entry name" value="Transferase(Phosphotransferase) domain 1"/>
    <property type="match status" value="1"/>
</dbReference>
<dbReference type="GO" id="GO:0005524">
    <property type="term" value="F:ATP binding"/>
    <property type="evidence" value="ECO:0007669"/>
    <property type="project" value="InterPro"/>
</dbReference>
<sequence length="277" mass="32405">MSPEPPLPGSDGSDSISIKLIQELQVGHEKTSQVFVVRCMNSSSSPHIPNDQDMVAKFYDPLYDDFEEYPFFGTDYQYTHECAAYMHLSALHGVVIPRFFGSYTLRINIGERFRLVRLILIERVDGPSMDSLKPETFPREERQEIMKQIVAGESSIYAKDVRHLNLRPRNVVVKRHNSGKLRIVIIDLGMSVIGRSRFPSDSREENRYFPGVAISPLLRWNAFYGHQGFFPEWINWPWQAWLEVQYKDTEDTITSEQRERYKIYDWMLDNNRRPPPI</sequence>
<name>A0A317WLI2_9EURO</name>
<dbReference type="OrthoDB" id="4267316at2759"/>
<evidence type="ECO:0000313" key="3">
    <source>
        <dbReference type="Proteomes" id="UP000246702"/>
    </source>
</evidence>
<dbReference type="PROSITE" id="PS50011">
    <property type="entry name" value="PROTEIN_KINASE_DOM"/>
    <property type="match status" value="1"/>
</dbReference>
<protein>
    <recommendedName>
        <fullName evidence="1">Protein kinase domain-containing protein</fullName>
    </recommendedName>
</protein>
<dbReference type="InterPro" id="IPR011009">
    <property type="entry name" value="Kinase-like_dom_sf"/>
</dbReference>
<organism evidence="2 3">
    <name type="scientific">Aspergillus sclerotioniger CBS 115572</name>
    <dbReference type="NCBI Taxonomy" id="1450535"/>
    <lineage>
        <taxon>Eukaryota</taxon>
        <taxon>Fungi</taxon>
        <taxon>Dikarya</taxon>
        <taxon>Ascomycota</taxon>
        <taxon>Pezizomycotina</taxon>
        <taxon>Eurotiomycetes</taxon>
        <taxon>Eurotiomycetidae</taxon>
        <taxon>Eurotiales</taxon>
        <taxon>Aspergillaceae</taxon>
        <taxon>Aspergillus</taxon>
        <taxon>Aspergillus subgen. Circumdati</taxon>
    </lineage>
</organism>
<comment type="caution">
    <text evidence="2">The sequence shown here is derived from an EMBL/GenBank/DDBJ whole genome shotgun (WGS) entry which is preliminary data.</text>
</comment>
<gene>
    <name evidence="2" type="ORF">BO94DRAFT_535367</name>
</gene>
<accession>A0A317WLI2</accession>